<dbReference type="EC" id="5.2.1.8" evidence="2"/>
<accession>A0AAQ0BXF2</accession>
<dbReference type="KEGG" id="amy:ADJ76_03270"/>
<evidence type="ECO:0000256" key="2">
    <source>
        <dbReference type="ARBA" id="ARBA00013194"/>
    </source>
</evidence>
<dbReference type="InterPro" id="IPR001179">
    <property type="entry name" value="PPIase_FKBP_dom"/>
</dbReference>
<keyword evidence="9" id="KW-1185">Reference proteome</keyword>
<feature type="compositionally biased region" description="Low complexity" evidence="5">
    <location>
        <begin position="13"/>
        <end position="30"/>
    </location>
</feature>
<evidence type="ECO:0000313" key="8">
    <source>
        <dbReference type="EMBL" id="QQC44412.1"/>
    </source>
</evidence>
<sequence>MSHTSSTPDPKSAARSEGSSQRAAARAARQRGPSRASVLSRFLFAIILIGGGVGIVWWALWPTTPREPTLAPEAVTQSTLLPLFERVSVSGRVGATPTINIKAPLEVDSFKARVIEEGSGREITEGSPVLVAITAFDGSSGRMLSESGRPQMSLGIVGSDQINAELARMVIGKHEGSRLLAFRTIAPAEGSDSSENKVEVDVVDILPSIATGTAVDASVGPLSVEISPEGPLISHGSTLPGGVTTQTLIKGEGVQVHDGDRVVAQFTVVGWSDGGVRVSTWETGVPEVVNLNTAMRGLVSALVDQKVGSRLAITIPPNLAAGDDTLCIVIDILGTEPGGGQSAGNSAQSQ</sequence>
<evidence type="ECO:0000256" key="1">
    <source>
        <dbReference type="ARBA" id="ARBA00000971"/>
    </source>
</evidence>
<keyword evidence="6" id="KW-1133">Transmembrane helix</keyword>
<evidence type="ECO:0000256" key="6">
    <source>
        <dbReference type="SAM" id="Phobius"/>
    </source>
</evidence>
<dbReference type="InterPro" id="IPR046357">
    <property type="entry name" value="PPIase_dom_sf"/>
</dbReference>
<evidence type="ECO:0000256" key="5">
    <source>
        <dbReference type="SAM" id="MobiDB-lite"/>
    </source>
</evidence>
<evidence type="ECO:0000313" key="9">
    <source>
        <dbReference type="Proteomes" id="UP000595220"/>
    </source>
</evidence>
<comment type="catalytic activity">
    <reaction evidence="1">
        <text>[protein]-peptidylproline (omega=180) = [protein]-peptidylproline (omega=0)</text>
        <dbReference type="Rhea" id="RHEA:16237"/>
        <dbReference type="Rhea" id="RHEA-COMP:10747"/>
        <dbReference type="Rhea" id="RHEA-COMP:10748"/>
        <dbReference type="ChEBI" id="CHEBI:83833"/>
        <dbReference type="ChEBI" id="CHEBI:83834"/>
        <dbReference type="EC" id="5.2.1.8"/>
    </reaction>
</comment>
<proteinExistence type="predicted"/>
<dbReference type="GO" id="GO:0003755">
    <property type="term" value="F:peptidyl-prolyl cis-trans isomerase activity"/>
    <property type="evidence" value="ECO:0007669"/>
    <property type="project" value="UniProtKB-KW"/>
</dbReference>
<evidence type="ECO:0000256" key="3">
    <source>
        <dbReference type="ARBA" id="ARBA00023110"/>
    </source>
</evidence>
<dbReference type="Gene3D" id="3.10.50.40">
    <property type="match status" value="1"/>
</dbReference>
<keyword evidence="6" id="KW-0472">Membrane</keyword>
<feature type="region of interest" description="Disordered" evidence="5">
    <location>
        <begin position="1"/>
        <end position="30"/>
    </location>
</feature>
<evidence type="ECO:0000256" key="4">
    <source>
        <dbReference type="ARBA" id="ARBA00023235"/>
    </source>
</evidence>
<keyword evidence="6" id="KW-0812">Transmembrane</keyword>
<keyword evidence="3" id="KW-0697">Rotamase</keyword>
<dbReference type="EMBL" id="CP066065">
    <property type="protein sequence ID" value="QQC44412.1"/>
    <property type="molecule type" value="Genomic_DNA"/>
</dbReference>
<name>A0AAQ0BXF2_9ACTO</name>
<dbReference type="RefSeq" id="WP_050694772.1">
    <property type="nucleotide sequence ID" value="NZ_CP012072.1"/>
</dbReference>
<evidence type="ECO:0000259" key="7">
    <source>
        <dbReference type="Pfam" id="PF00254"/>
    </source>
</evidence>
<dbReference type="Pfam" id="PF00254">
    <property type="entry name" value="FKBP_C"/>
    <property type="match status" value="1"/>
</dbReference>
<dbReference type="SUPFAM" id="SSF54534">
    <property type="entry name" value="FKBP-like"/>
    <property type="match status" value="1"/>
</dbReference>
<organism evidence="8 9">
    <name type="scientific">Schaalia meyeri</name>
    <dbReference type="NCBI Taxonomy" id="52773"/>
    <lineage>
        <taxon>Bacteria</taxon>
        <taxon>Bacillati</taxon>
        <taxon>Actinomycetota</taxon>
        <taxon>Actinomycetes</taxon>
        <taxon>Actinomycetales</taxon>
        <taxon>Actinomycetaceae</taxon>
        <taxon>Schaalia</taxon>
    </lineage>
</organism>
<gene>
    <name evidence="8" type="ORF">I6H42_03185</name>
</gene>
<feature type="domain" description="PPIase FKBP-type" evidence="7">
    <location>
        <begin position="255"/>
        <end position="324"/>
    </location>
</feature>
<reference evidence="8 9" key="1">
    <citation type="submission" date="2020-12" db="EMBL/GenBank/DDBJ databases">
        <title>FDA dAtabase for Regulatory Grade micrObial Sequences (FDA-ARGOS): Supporting development and validation of Infectious Disease Dx tests.</title>
        <authorList>
            <person name="Sproer C."/>
            <person name="Gronow S."/>
            <person name="Severitt S."/>
            <person name="Schroder I."/>
            <person name="Tallon L."/>
            <person name="Sadzewicz L."/>
            <person name="Zhao X."/>
            <person name="Boylan J."/>
            <person name="Ott S."/>
            <person name="Bowen H."/>
            <person name="Vavikolanu K."/>
            <person name="Mehta A."/>
            <person name="Aluvathingal J."/>
            <person name="Nadendla S."/>
            <person name="Lowell S."/>
            <person name="Myers T."/>
            <person name="Yan Y."/>
            <person name="Sichtig H."/>
        </authorList>
    </citation>
    <scope>NUCLEOTIDE SEQUENCE [LARGE SCALE GENOMIC DNA]</scope>
    <source>
        <strain evidence="8 9">FDAARGOS_985</strain>
    </source>
</reference>
<keyword evidence="4 8" id="KW-0413">Isomerase</keyword>
<protein>
    <recommendedName>
        <fullName evidence="2">peptidylprolyl isomerase</fullName>
        <ecNumber evidence="2">5.2.1.8</ecNumber>
    </recommendedName>
</protein>
<dbReference type="AlphaFoldDB" id="A0AAQ0BXF2"/>
<dbReference type="Proteomes" id="UP000595220">
    <property type="component" value="Chromosome"/>
</dbReference>
<feature type="transmembrane region" description="Helical" evidence="6">
    <location>
        <begin position="38"/>
        <end position="61"/>
    </location>
</feature>